<organism evidence="7 8">
    <name type="scientific">Fomitiporia mediterranea (strain MF3/22)</name>
    <name type="common">Grapevine white-rot fungus</name>
    <dbReference type="NCBI Taxonomy" id="694068"/>
    <lineage>
        <taxon>Eukaryota</taxon>
        <taxon>Fungi</taxon>
        <taxon>Dikarya</taxon>
        <taxon>Basidiomycota</taxon>
        <taxon>Agaricomycotina</taxon>
        <taxon>Agaricomycetes</taxon>
        <taxon>Hymenochaetales</taxon>
        <taxon>Hymenochaetaceae</taxon>
        <taxon>Fomitiporia</taxon>
    </lineage>
</organism>
<evidence type="ECO:0000313" key="7">
    <source>
        <dbReference type="EMBL" id="EJC97572.1"/>
    </source>
</evidence>
<evidence type="ECO:0000256" key="5">
    <source>
        <dbReference type="ARBA" id="ARBA00023136"/>
    </source>
</evidence>
<feature type="transmembrane region" description="Helical" evidence="6">
    <location>
        <begin position="157"/>
        <end position="177"/>
    </location>
</feature>
<dbReference type="PANTHER" id="PTHR43791:SF63">
    <property type="entry name" value="HIGH AFFINITY CYSTEINE TRANSPORTER"/>
    <property type="match status" value="1"/>
</dbReference>
<evidence type="ECO:0000256" key="2">
    <source>
        <dbReference type="ARBA" id="ARBA00022448"/>
    </source>
</evidence>
<feature type="transmembrane region" description="Helical" evidence="6">
    <location>
        <begin position="260"/>
        <end position="280"/>
    </location>
</feature>
<dbReference type="OrthoDB" id="6730379at2759"/>
<dbReference type="GO" id="GO:0022857">
    <property type="term" value="F:transmembrane transporter activity"/>
    <property type="evidence" value="ECO:0007669"/>
    <property type="project" value="InterPro"/>
</dbReference>
<dbReference type="eggNOG" id="KOG2533">
    <property type="taxonomic scope" value="Eukaryota"/>
</dbReference>
<keyword evidence="4 6" id="KW-1133">Transmembrane helix</keyword>
<protein>
    <submittedName>
        <fullName evidence="7">MFS general substrate transporter</fullName>
    </submittedName>
</protein>
<dbReference type="Proteomes" id="UP000053630">
    <property type="component" value="Unassembled WGS sequence"/>
</dbReference>
<dbReference type="GeneID" id="18671610"/>
<evidence type="ECO:0000256" key="4">
    <source>
        <dbReference type="ARBA" id="ARBA00022989"/>
    </source>
</evidence>
<dbReference type="GO" id="GO:0016020">
    <property type="term" value="C:membrane"/>
    <property type="evidence" value="ECO:0007669"/>
    <property type="project" value="UniProtKB-SubCell"/>
</dbReference>
<dbReference type="KEGG" id="fme:FOMMEDRAFT_130423"/>
<feature type="transmembrane region" description="Helical" evidence="6">
    <location>
        <begin position="89"/>
        <end position="114"/>
    </location>
</feature>
<dbReference type="InterPro" id="IPR011701">
    <property type="entry name" value="MFS"/>
</dbReference>
<dbReference type="RefSeq" id="XP_007272166.1">
    <property type="nucleotide sequence ID" value="XM_007272104.1"/>
</dbReference>
<proteinExistence type="predicted"/>
<feature type="transmembrane region" description="Helical" evidence="6">
    <location>
        <begin position="314"/>
        <end position="336"/>
    </location>
</feature>
<keyword evidence="2" id="KW-0813">Transport</keyword>
<keyword evidence="5 6" id="KW-0472">Membrane</keyword>
<reference evidence="8" key="1">
    <citation type="journal article" date="2012" name="Science">
        <title>The Paleozoic origin of enzymatic lignin decomposition reconstructed from 31 fungal genomes.</title>
        <authorList>
            <person name="Floudas D."/>
            <person name="Binder M."/>
            <person name="Riley R."/>
            <person name="Barry K."/>
            <person name="Blanchette R.A."/>
            <person name="Henrissat B."/>
            <person name="Martinez A.T."/>
            <person name="Otillar R."/>
            <person name="Spatafora J.W."/>
            <person name="Yadav J.S."/>
            <person name="Aerts A."/>
            <person name="Benoit I."/>
            <person name="Boyd A."/>
            <person name="Carlson A."/>
            <person name="Copeland A."/>
            <person name="Coutinho P.M."/>
            <person name="de Vries R.P."/>
            <person name="Ferreira P."/>
            <person name="Findley K."/>
            <person name="Foster B."/>
            <person name="Gaskell J."/>
            <person name="Glotzer D."/>
            <person name="Gorecki P."/>
            <person name="Heitman J."/>
            <person name="Hesse C."/>
            <person name="Hori C."/>
            <person name="Igarashi K."/>
            <person name="Jurgens J.A."/>
            <person name="Kallen N."/>
            <person name="Kersten P."/>
            <person name="Kohler A."/>
            <person name="Kuees U."/>
            <person name="Kumar T.K.A."/>
            <person name="Kuo A."/>
            <person name="LaButti K."/>
            <person name="Larrondo L.F."/>
            <person name="Lindquist E."/>
            <person name="Ling A."/>
            <person name="Lombard V."/>
            <person name="Lucas S."/>
            <person name="Lundell T."/>
            <person name="Martin R."/>
            <person name="McLaughlin D.J."/>
            <person name="Morgenstern I."/>
            <person name="Morin E."/>
            <person name="Murat C."/>
            <person name="Nagy L.G."/>
            <person name="Nolan M."/>
            <person name="Ohm R.A."/>
            <person name="Patyshakuliyeva A."/>
            <person name="Rokas A."/>
            <person name="Ruiz-Duenas F.J."/>
            <person name="Sabat G."/>
            <person name="Salamov A."/>
            <person name="Samejima M."/>
            <person name="Schmutz J."/>
            <person name="Slot J.C."/>
            <person name="St John F."/>
            <person name="Stenlid J."/>
            <person name="Sun H."/>
            <person name="Sun S."/>
            <person name="Syed K."/>
            <person name="Tsang A."/>
            <person name="Wiebenga A."/>
            <person name="Young D."/>
            <person name="Pisabarro A."/>
            <person name="Eastwood D.C."/>
            <person name="Martin F."/>
            <person name="Cullen D."/>
            <person name="Grigoriev I.V."/>
            <person name="Hibbett D.S."/>
        </authorList>
    </citation>
    <scope>NUCLEOTIDE SEQUENCE [LARGE SCALE GENOMIC DNA]</scope>
    <source>
        <strain evidence="8">MF3/22</strain>
    </source>
</reference>
<dbReference type="PANTHER" id="PTHR43791">
    <property type="entry name" value="PERMEASE-RELATED"/>
    <property type="match status" value="1"/>
</dbReference>
<gene>
    <name evidence="7" type="ORF">FOMMEDRAFT_130423</name>
</gene>
<feature type="transmembrane region" description="Helical" evidence="6">
    <location>
        <begin position="287"/>
        <end position="308"/>
    </location>
</feature>
<dbReference type="Gene3D" id="1.20.1250.20">
    <property type="entry name" value="MFS general substrate transporter like domains"/>
    <property type="match status" value="2"/>
</dbReference>
<name>R7SGZ7_FOMME</name>
<feature type="transmembrane region" description="Helical" evidence="6">
    <location>
        <begin position="348"/>
        <end position="369"/>
    </location>
</feature>
<dbReference type="AlphaFoldDB" id="R7SGZ7"/>
<keyword evidence="8" id="KW-1185">Reference proteome</keyword>
<keyword evidence="3 6" id="KW-0812">Transmembrane</keyword>
<evidence type="ECO:0000256" key="6">
    <source>
        <dbReference type="SAM" id="Phobius"/>
    </source>
</evidence>
<dbReference type="InterPro" id="IPR036259">
    <property type="entry name" value="MFS_trans_sf"/>
</dbReference>
<comment type="subcellular location">
    <subcellularLocation>
        <location evidence="1">Membrane</location>
        <topology evidence="1">Multi-pass membrane protein</topology>
    </subcellularLocation>
</comment>
<evidence type="ECO:0000256" key="3">
    <source>
        <dbReference type="ARBA" id="ARBA00022692"/>
    </source>
</evidence>
<dbReference type="EMBL" id="JH718052">
    <property type="protein sequence ID" value="EJC97572.1"/>
    <property type="molecule type" value="Genomic_DNA"/>
</dbReference>
<feature type="transmembrane region" description="Helical" evidence="6">
    <location>
        <begin position="381"/>
        <end position="402"/>
    </location>
</feature>
<feature type="transmembrane region" description="Helical" evidence="6">
    <location>
        <begin position="126"/>
        <end position="145"/>
    </location>
</feature>
<evidence type="ECO:0000256" key="1">
    <source>
        <dbReference type="ARBA" id="ARBA00004141"/>
    </source>
</evidence>
<dbReference type="SUPFAM" id="SSF103473">
    <property type="entry name" value="MFS general substrate transporter"/>
    <property type="match status" value="1"/>
</dbReference>
<sequence length="456" mass="51031">MCIVYWITYMDKTTLGSSAILGLKTSTHLNATQYNWLGTIFYLSYLVSAFPQNLALQRFPVGKWLSANIFVWGITLCLHAACKNFNGLFVVRLILGACEACITTGFMIVSAMFYTRREITLRIGCWYLMNGIAEITGGFLAFAALHIKTANFEPWKWLMIICGIITIVAAVCYWFLFPDSPTTAWFLTPEERVIAVNRVKANQTGVGNKHFKKGQMLECLRDPKTWIFAICAGIKSVFNSLTNQNSLIIKSFGFTELQTTLLLCATGGIKITSALSGVALATYFDNIAYVGAAYYISTVIGSILVSTLPWSDKVGLLISEYLVGVGGAAAPLGHSWVTQTTAGHTKRITMNAVWFIADSVGSAIGPQMWVDQFAPRYHVPWAILSISHTGASLLFLLQRYLLDKENKRRDREPPDDTYDDVWVKITDENGEIIKKKIDRSFLDLTDRQNREFRYVL</sequence>
<evidence type="ECO:0000313" key="8">
    <source>
        <dbReference type="Proteomes" id="UP000053630"/>
    </source>
</evidence>
<feature type="transmembrane region" description="Helical" evidence="6">
    <location>
        <begin position="34"/>
        <end position="52"/>
    </location>
</feature>
<dbReference type="Pfam" id="PF07690">
    <property type="entry name" value="MFS_1"/>
    <property type="match status" value="1"/>
</dbReference>
<accession>R7SGZ7</accession>